<dbReference type="GO" id="GO:0061630">
    <property type="term" value="F:ubiquitin protein ligase activity"/>
    <property type="evidence" value="ECO:0007669"/>
    <property type="project" value="InterPro"/>
</dbReference>
<evidence type="ECO:0000313" key="7">
    <source>
        <dbReference type="EMBL" id="QLQ79095.1"/>
    </source>
</evidence>
<dbReference type="SMART" id="SM00184">
    <property type="entry name" value="RING"/>
    <property type="match status" value="1"/>
</dbReference>
<keyword evidence="1" id="KW-0479">Metal-binding</keyword>
<dbReference type="PROSITE" id="PS50089">
    <property type="entry name" value="ZF_RING_2"/>
    <property type="match status" value="1"/>
</dbReference>
<feature type="domain" description="RING-type" evidence="6">
    <location>
        <begin position="145"/>
        <end position="189"/>
    </location>
</feature>
<dbReference type="InterPro" id="IPR013083">
    <property type="entry name" value="Znf_RING/FYVE/PHD"/>
</dbReference>
<dbReference type="AlphaFoldDB" id="A0A7H9HRV6"/>
<keyword evidence="8" id="KW-1185">Reference proteome</keyword>
<dbReference type="GO" id="GO:0033768">
    <property type="term" value="C:SUMO-targeted ubiquitin ligase complex"/>
    <property type="evidence" value="ECO:0007669"/>
    <property type="project" value="TreeGrafter"/>
</dbReference>
<dbReference type="InterPro" id="IPR017907">
    <property type="entry name" value="Znf_RING_CS"/>
</dbReference>
<dbReference type="PANTHER" id="PTHR47094:SF1">
    <property type="entry name" value="RING-TYPE E3 UBIQUITIN TRANSFERASE"/>
    <property type="match status" value="1"/>
</dbReference>
<keyword evidence="2 4" id="KW-0863">Zinc-finger</keyword>
<dbReference type="InterPro" id="IPR001841">
    <property type="entry name" value="Znf_RING"/>
</dbReference>
<dbReference type="EMBL" id="CP059268">
    <property type="protein sequence ID" value="QLQ79095.1"/>
    <property type="molecule type" value="Genomic_DNA"/>
</dbReference>
<dbReference type="GO" id="GO:0140082">
    <property type="term" value="F:SUMO-ubiquitin ligase activity"/>
    <property type="evidence" value="ECO:0007669"/>
    <property type="project" value="TreeGrafter"/>
</dbReference>
<keyword evidence="3" id="KW-0862">Zinc</keyword>
<dbReference type="Gene3D" id="3.30.40.10">
    <property type="entry name" value="Zinc/RING finger domain, C3HC4 (zinc finger)"/>
    <property type="match status" value="1"/>
</dbReference>
<dbReference type="GO" id="GO:0006511">
    <property type="term" value="P:ubiquitin-dependent protein catabolic process"/>
    <property type="evidence" value="ECO:0007669"/>
    <property type="project" value="TreeGrafter"/>
</dbReference>
<dbReference type="Pfam" id="PF00097">
    <property type="entry name" value="zf-C3HC4"/>
    <property type="match status" value="1"/>
</dbReference>
<dbReference type="Proteomes" id="UP000510647">
    <property type="component" value="Chromosome 2"/>
</dbReference>
<dbReference type="SUPFAM" id="SSF57850">
    <property type="entry name" value="RING/U-box"/>
    <property type="match status" value="1"/>
</dbReference>
<dbReference type="InterPro" id="IPR049627">
    <property type="entry name" value="SLX8"/>
</dbReference>
<feature type="compositionally biased region" description="Basic and acidic residues" evidence="5">
    <location>
        <begin position="47"/>
        <end position="56"/>
    </location>
</feature>
<dbReference type="UniPathway" id="UPA00143"/>
<feature type="region of interest" description="Disordered" evidence="5">
    <location>
        <begin position="1"/>
        <end position="63"/>
    </location>
</feature>
<dbReference type="GO" id="GO:0008270">
    <property type="term" value="F:zinc ion binding"/>
    <property type="evidence" value="ECO:0007669"/>
    <property type="project" value="UniProtKB-KW"/>
</dbReference>
<evidence type="ECO:0000259" key="6">
    <source>
        <dbReference type="PROSITE" id="PS50089"/>
    </source>
</evidence>
<evidence type="ECO:0000313" key="8">
    <source>
        <dbReference type="Proteomes" id="UP000510647"/>
    </source>
</evidence>
<organism evidence="7 8">
    <name type="scientific">Torulaspora globosa</name>
    <dbReference type="NCBI Taxonomy" id="48254"/>
    <lineage>
        <taxon>Eukaryota</taxon>
        <taxon>Fungi</taxon>
        <taxon>Dikarya</taxon>
        <taxon>Ascomycota</taxon>
        <taxon>Saccharomycotina</taxon>
        <taxon>Saccharomycetes</taxon>
        <taxon>Saccharomycetales</taxon>
        <taxon>Saccharomycetaceae</taxon>
        <taxon>Torulaspora</taxon>
    </lineage>
</organism>
<evidence type="ECO:0000256" key="3">
    <source>
        <dbReference type="ARBA" id="ARBA00022833"/>
    </source>
</evidence>
<dbReference type="PANTHER" id="PTHR47094">
    <property type="entry name" value="ELFLESS, ISOFORM B"/>
    <property type="match status" value="1"/>
</dbReference>
<sequence>MVIDGENGGVNRRGKRLREEEDSEEDSEISTEEQEVDSQSDTSVEVISERGRVGHDIDEDDEDDYRYLMEPLNEAKEEEVGELKNSSEETTDVEIRPRNVTGLSEMEPIDLEAEIEEQQAVEEILDEPEISRVGKIYKPVRDYQCPICFEPPENACIAPCGHIFCVSCLFRMVNNSKAQRKIGLCALCRKEVQFRQVKIVILRKKRVHKAS</sequence>
<gene>
    <name evidence="7" type="ORF">HG537_0B04430</name>
</gene>
<dbReference type="OrthoDB" id="6270329at2759"/>
<name>A0A7H9HRV6_9SACH</name>
<accession>A0A7H9HRV6</accession>
<evidence type="ECO:0000256" key="5">
    <source>
        <dbReference type="SAM" id="MobiDB-lite"/>
    </source>
</evidence>
<reference evidence="7 8" key="1">
    <citation type="submission" date="2020-06" db="EMBL/GenBank/DDBJ databases">
        <title>The yeast mating-type switching endonuclease HO is a domesticated member of an unorthodox homing genetic element family.</title>
        <authorList>
            <person name="Coughlan A.Y."/>
            <person name="Lombardi L."/>
            <person name="Braun-Galleani S."/>
            <person name="Martos A.R."/>
            <person name="Galeote V."/>
            <person name="Bigey F."/>
            <person name="Dequin S."/>
            <person name="Byrne K.P."/>
            <person name="Wolfe K.H."/>
        </authorList>
    </citation>
    <scope>NUCLEOTIDE SEQUENCE [LARGE SCALE GENOMIC DNA]</scope>
    <source>
        <strain evidence="7 8">CBS2947</strain>
    </source>
</reference>
<proteinExistence type="predicted"/>
<evidence type="ECO:0000256" key="1">
    <source>
        <dbReference type="ARBA" id="ARBA00022723"/>
    </source>
</evidence>
<dbReference type="InterPro" id="IPR018957">
    <property type="entry name" value="Znf_C3HC4_RING-type"/>
</dbReference>
<dbReference type="GO" id="GO:0016567">
    <property type="term" value="P:protein ubiquitination"/>
    <property type="evidence" value="ECO:0007669"/>
    <property type="project" value="UniProtKB-UniPathway"/>
</dbReference>
<feature type="compositionally biased region" description="Acidic residues" evidence="5">
    <location>
        <begin position="20"/>
        <end position="38"/>
    </location>
</feature>
<evidence type="ECO:0000256" key="2">
    <source>
        <dbReference type="ARBA" id="ARBA00022771"/>
    </source>
</evidence>
<dbReference type="PROSITE" id="PS00518">
    <property type="entry name" value="ZF_RING_1"/>
    <property type="match status" value="1"/>
</dbReference>
<evidence type="ECO:0000256" key="4">
    <source>
        <dbReference type="PROSITE-ProRule" id="PRU00175"/>
    </source>
</evidence>
<dbReference type="GO" id="GO:0032183">
    <property type="term" value="F:SUMO binding"/>
    <property type="evidence" value="ECO:0007669"/>
    <property type="project" value="TreeGrafter"/>
</dbReference>
<protein>
    <recommendedName>
        <fullName evidence="6">RING-type domain-containing protein</fullName>
    </recommendedName>
</protein>